<evidence type="ECO:0000256" key="3">
    <source>
        <dbReference type="ARBA" id="ARBA00022448"/>
    </source>
</evidence>
<comment type="function">
    <text evidence="10">Involved in protein export. Participates in an early event of protein translocation.</text>
</comment>
<dbReference type="NCBIfam" id="TIGR00810">
    <property type="entry name" value="secG"/>
    <property type="match status" value="1"/>
</dbReference>
<keyword evidence="6 10" id="KW-0653">Protein transport</keyword>
<dbReference type="InterPro" id="IPR004692">
    <property type="entry name" value="SecG"/>
</dbReference>
<organism evidence="12 13">
    <name type="scientific">Peptoanaerobacter stomatis</name>
    <dbReference type="NCBI Taxonomy" id="796937"/>
    <lineage>
        <taxon>Bacteria</taxon>
        <taxon>Bacillati</taxon>
        <taxon>Bacillota</taxon>
        <taxon>Clostridia</taxon>
        <taxon>Peptostreptococcales</taxon>
        <taxon>Filifactoraceae</taxon>
        <taxon>Peptoanaerobacter</taxon>
    </lineage>
</organism>
<keyword evidence="9 10" id="KW-0472">Membrane</keyword>
<evidence type="ECO:0000313" key="14">
    <source>
        <dbReference type="Proteomes" id="UP000006437"/>
    </source>
</evidence>
<proteinExistence type="inferred from homology"/>
<dbReference type="GO" id="GO:0005886">
    <property type="term" value="C:plasma membrane"/>
    <property type="evidence" value="ECO:0007669"/>
    <property type="project" value="UniProtKB-SubCell"/>
</dbReference>
<evidence type="ECO:0000313" key="12">
    <source>
        <dbReference type="EMBL" id="EHL19266.1"/>
    </source>
</evidence>
<dbReference type="HOGENOM" id="CLU_094156_6_2_9"/>
<comment type="subcellular location">
    <subcellularLocation>
        <location evidence="1 10">Cell membrane</location>
        <topology evidence="1 10">Multi-pass membrane protein</topology>
    </subcellularLocation>
</comment>
<evidence type="ECO:0000256" key="9">
    <source>
        <dbReference type="ARBA" id="ARBA00023136"/>
    </source>
</evidence>
<dbReference type="Proteomes" id="UP000003379">
    <property type="component" value="Unassembled WGS sequence"/>
</dbReference>
<protein>
    <recommendedName>
        <fullName evidence="10">Protein-export membrane protein SecG</fullName>
    </recommendedName>
</protein>
<dbReference type="EMBL" id="AFZE01000003">
    <property type="protein sequence ID" value="EHL16437.1"/>
    <property type="molecule type" value="Genomic_DNA"/>
</dbReference>
<keyword evidence="4 10" id="KW-1003">Cell membrane</keyword>
<keyword evidence="7 10" id="KW-1133">Transmembrane helix</keyword>
<dbReference type="AlphaFoldDB" id="G9XCT0"/>
<reference evidence="11 14" key="1">
    <citation type="submission" date="2011-08" db="EMBL/GenBank/DDBJ databases">
        <title>The Genome Sequence of Eubacteriaceae bacterium ACC19a.</title>
        <authorList>
            <consortium name="The Broad Institute Genome Sequencing Platform"/>
            <person name="Earl A."/>
            <person name="Ward D."/>
            <person name="Feldgarden M."/>
            <person name="Gevers D."/>
            <person name="Sizova M."/>
            <person name="Hazen A."/>
            <person name="Epstein S."/>
            <person name="Young S.K."/>
            <person name="Zeng Q."/>
            <person name="Gargeya S."/>
            <person name="Fitzgerald M."/>
            <person name="Haas B."/>
            <person name="Abouelleil A."/>
            <person name="Alvarado L."/>
            <person name="Arachchi H.M."/>
            <person name="Berlin A."/>
            <person name="Brown A."/>
            <person name="Chapman S.B."/>
            <person name="Chen Z."/>
            <person name="Dunbar C."/>
            <person name="Freedman E."/>
            <person name="Gearin G."/>
            <person name="Gellesch M."/>
            <person name="Goldberg J."/>
            <person name="Griggs A."/>
            <person name="Gujja S."/>
            <person name="Heiman D."/>
            <person name="Howarth C."/>
            <person name="Larson L."/>
            <person name="Lui A."/>
            <person name="MacDonald P.J.P."/>
            <person name="Montmayeur A."/>
            <person name="Murphy C."/>
            <person name="Neiman D."/>
            <person name="Pearson M."/>
            <person name="Priest M."/>
            <person name="Roberts A."/>
            <person name="Saif S."/>
            <person name="Shea T."/>
            <person name="Shenoy N."/>
            <person name="Sisk P."/>
            <person name="Stolte C."/>
            <person name="Sykes S."/>
            <person name="Wortman J."/>
            <person name="Nusbaum C."/>
            <person name="Birren B."/>
        </authorList>
    </citation>
    <scope>NUCLEOTIDE SEQUENCE [LARGE SCALE GENOMIC DNA]</scope>
    <source>
        <strain evidence="11 14">ACC19a</strain>
    </source>
</reference>
<accession>G9XCT0</accession>
<sequence>MKTALMVIELIISVVLIFSIMLQSGRDAGFSGAVSGMSDNLSGNKAKGLDDFYKKVTSVMAVLFIIISLALTAMH</sequence>
<evidence type="ECO:0000256" key="8">
    <source>
        <dbReference type="ARBA" id="ARBA00023010"/>
    </source>
</evidence>
<dbReference type="PRINTS" id="PR01651">
    <property type="entry name" value="SECGEXPORT"/>
</dbReference>
<evidence type="ECO:0000256" key="10">
    <source>
        <dbReference type="RuleBase" id="RU365087"/>
    </source>
</evidence>
<evidence type="ECO:0000256" key="7">
    <source>
        <dbReference type="ARBA" id="ARBA00022989"/>
    </source>
</evidence>
<evidence type="ECO:0000256" key="4">
    <source>
        <dbReference type="ARBA" id="ARBA00022475"/>
    </source>
</evidence>
<accession>G9WYM6</accession>
<keyword evidence="8 10" id="KW-0811">Translocation</keyword>
<dbReference type="GO" id="GO:0015450">
    <property type="term" value="F:protein-transporting ATPase activity"/>
    <property type="evidence" value="ECO:0007669"/>
    <property type="project" value="UniProtKB-UniRule"/>
</dbReference>
<comment type="caution">
    <text evidence="10">Lacks conserved residue(s) required for the propagation of feature annotation.</text>
</comment>
<comment type="caution">
    <text evidence="12">The sequence shown here is derived from an EMBL/GenBank/DDBJ whole genome shotgun (WGS) entry which is preliminary data.</text>
</comment>
<evidence type="ECO:0000256" key="5">
    <source>
        <dbReference type="ARBA" id="ARBA00022692"/>
    </source>
</evidence>
<evidence type="ECO:0000256" key="2">
    <source>
        <dbReference type="ARBA" id="ARBA00008445"/>
    </source>
</evidence>
<evidence type="ECO:0000313" key="11">
    <source>
        <dbReference type="EMBL" id="EHL16437.1"/>
    </source>
</evidence>
<feature type="transmembrane region" description="Helical" evidence="10">
    <location>
        <begin position="56"/>
        <end position="74"/>
    </location>
</feature>
<keyword evidence="5 10" id="KW-0812">Transmembrane</keyword>
<dbReference type="PANTHER" id="PTHR34182">
    <property type="entry name" value="PROTEIN-EXPORT MEMBRANE PROTEIN SECG"/>
    <property type="match status" value="1"/>
</dbReference>
<dbReference type="Proteomes" id="UP000006437">
    <property type="component" value="Unassembled WGS sequence"/>
</dbReference>
<dbReference type="PANTHER" id="PTHR34182:SF1">
    <property type="entry name" value="PROTEIN-EXPORT MEMBRANE PROTEIN SECG"/>
    <property type="match status" value="1"/>
</dbReference>
<dbReference type="Pfam" id="PF03840">
    <property type="entry name" value="SecG"/>
    <property type="match status" value="1"/>
</dbReference>
<dbReference type="STRING" id="796937.HMPREF9630_00250"/>
<gene>
    <name evidence="12" type="ORF">HMPREF9628_01657</name>
    <name evidence="11" type="ORF">HMPREF9629_01277</name>
</gene>
<reference evidence="12 13" key="2">
    <citation type="submission" date="2011-08" db="EMBL/GenBank/DDBJ databases">
        <title>The Genome Sequence of Eubacteriaceae bacterium CM5.</title>
        <authorList>
            <consortium name="The Broad Institute Genome Sequencing Platform"/>
            <person name="Earl A."/>
            <person name="Ward D."/>
            <person name="Feldgarden M."/>
            <person name="Gevers D."/>
            <person name="Sizova M."/>
            <person name="Hazen A."/>
            <person name="Epstein S."/>
            <person name="Young S.K."/>
            <person name="Zeng Q."/>
            <person name="Gargeya S."/>
            <person name="Fitzgerald M."/>
            <person name="Haas B."/>
            <person name="Abouelleil A."/>
            <person name="Alvarado L."/>
            <person name="Arachchi H.M."/>
            <person name="Berlin A."/>
            <person name="Brown A."/>
            <person name="Chapman S.B."/>
            <person name="Chen Z."/>
            <person name="Dunbar C."/>
            <person name="Freedman E."/>
            <person name="Gearin G."/>
            <person name="Gellesch M."/>
            <person name="Goldberg J."/>
            <person name="Griggs A."/>
            <person name="Gujja S."/>
            <person name="Heiman D."/>
            <person name="Howarth C."/>
            <person name="Larson L."/>
            <person name="Lui A."/>
            <person name="MacDonald P.J.P."/>
            <person name="Montmayeur A."/>
            <person name="Murphy C."/>
            <person name="Neiman D."/>
            <person name="Pearson M."/>
            <person name="Priest M."/>
            <person name="Roberts A."/>
            <person name="Saif S."/>
            <person name="Shea T."/>
            <person name="Shenoy N."/>
            <person name="Sisk P."/>
            <person name="Stolte C."/>
            <person name="Sykes S."/>
            <person name="Wortman J."/>
            <person name="Nusbaum C."/>
            <person name="Birren B."/>
        </authorList>
    </citation>
    <scope>NUCLEOTIDE SEQUENCE [LARGE SCALE GENOMIC DNA]</scope>
    <source>
        <strain evidence="12 13">CM5</strain>
    </source>
</reference>
<dbReference type="GO" id="GO:0065002">
    <property type="term" value="P:intracellular protein transmembrane transport"/>
    <property type="evidence" value="ECO:0007669"/>
    <property type="project" value="TreeGrafter"/>
</dbReference>
<keyword evidence="3 10" id="KW-0813">Transport</keyword>
<evidence type="ECO:0000313" key="13">
    <source>
        <dbReference type="Proteomes" id="UP000003379"/>
    </source>
</evidence>
<comment type="similarity">
    <text evidence="2 10">Belongs to the SecG family.</text>
</comment>
<dbReference type="EMBL" id="AFZG01000025">
    <property type="protein sequence ID" value="EHL19266.1"/>
    <property type="molecule type" value="Genomic_DNA"/>
</dbReference>
<evidence type="ECO:0000256" key="1">
    <source>
        <dbReference type="ARBA" id="ARBA00004651"/>
    </source>
</evidence>
<dbReference type="RefSeq" id="WP_009525512.1">
    <property type="nucleotide sequence ID" value="NZ_JBQMYE010000064.1"/>
</dbReference>
<name>G9XCT0_9FIRM</name>
<dbReference type="GO" id="GO:0009306">
    <property type="term" value="P:protein secretion"/>
    <property type="evidence" value="ECO:0007669"/>
    <property type="project" value="UniProtKB-UniRule"/>
</dbReference>
<dbReference type="GO" id="GO:0043952">
    <property type="term" value="P:protein transport by the Sec complex"/>
    <property type="evidence" value="ECO:0007669"/>
    <property type="project" value="TreeGrafter"/>
</dbReference>
<evidence type="ECO:0000256" key="6">
    <source>
        <dbReference type="ARBA" id="ARBA00022927"/>
    </source>
</evidence>